<proteinExistence type="predicted"/>
<dbReference type="EMBL" id="GBXM01005735">
    <property type="protein sequence ID" value="JAI02843.1"/>
    <property type="molecule type" value="Transcribed_RNA"/>
</dbReference>
<dbReference type="AlphaFoldDB" id="A0A0E9XJE4"/>
<reference evidence="1" key="1">
    <citation type="submission" date="2014-11" db="EMBL/GenBank/DDBJ databases">
        <authorList>
            <person name="Amaro Gonzalez C."/>
        </authorList>
    </citation>
    <scope>NUCLEOTIDE SEQUENCE</scope>
</reference>
<protein>
    <submittedName>
        <fullName evidence="1">Uncharacterized protein</fullName>
    </submittedName>
</protein>
<organism evidence="1">
    <name type="scientific">Anguilla anguilla</name>
    <name type="common">European freshwater eel</name>
    <name type="synonym">Muraena anguilla</name>
    <dbReference type="NCBI Taxonomy" id="7936"/>
    <lineage>
        <taxon>Eukaryota</taxon>
        <taxon>Metazoa</taxon>
        <taxon>Chordata</taxon>
        <taxon>Craniata</taxon>
        <taxon>Vertebrata</taxon>
        <taxon>Euteleostomi</taxon>
        <taxon>Actinopterygii</taxon>
        <taxon>Neopterygii</taxon>
        <taxon>Teleostei</taxon>
        <taxon>Anguilliformes</taxon>
        <taxon>Anguillidae</taxon>
        <taxon>Anguilla</taxon>
    </lineage>
</organism>
<sequence length="61" mass="6943">MHCVLCPPFSVLCVPHLSLQTLHPSRGFTESGLLTSDRCRQCIVVVIRQRFSLLEMKRTVC</sequence>
<accession>A0A0E9XJE4</accession>
<name>A0A0E9XJE4_ANGAN</name>
<reference evidence="1" key="2">
    <citation type="journal article" date="2015" name="Fish Shellfish Immunol.">
        <title>Early steps in the European eel (Anguilla anguilla)-Vibrio vulnificus interaction in the gills: Role of the RtxA13 toxin.</title>
        <authorList>
            <person name="Callol A."/>
            <person name="Pajuelo D."/>
            <person name="Ebbesson L."/>
            <person name="Teles M."/>
            <person name="MacKenzie S."/>
            <person name="Amaro C."/>
        </authorList>
    </citation>
    <scope>NUCLEOTIDE SEQUENCE</scope>
</reference>
<evidence type="ECO:0000313" key="1">
    <source>
        <dbReference type="EMBL" id="JAI02843.1"/>
    </source>
</evidence>